<name>Q171D9_AEDAE</name>
<dbReference type="FunFam" id="3.40.50.1000:FF:000051">
    <property type="entry name" value="Phospholysine phosphohistidine inorganic pyrophosphate phosphatase"/>
    <property type="match status" value="1"/>
</dbReference>
<evidence type="ECO:0000256" key="4">
    <source>
        <dbReference type="ARBA" id="ARBA00007958"/>
    </source>
</evidence>
<dbReference type="KEGG" id="aag:5569494"/>
<dbReference type="InterPro" id="IPR006355">
    <property type="entry name" value="LHPP/HDHD2"/>
</dbReference>
<reference evidence="15" key="1">
    <citation type="submission" date="2005-10" db="EMBL/GenBank/DDBJ databases">
        <authorList>
            <person name="Loftus B.J."/>
            <person name="Nene V.M."/>
            <person name="Hannick L.I."/>
            <person name="Bidwell S."/>
            <person name="Haas B."/>
            <person name="Amedeo P."/>
            <person name="Orvis J."/>
            <person name="Wortman J.R."/>
            <person name="White O.R."/>
            <person name="Salzberg S."/>
            <person name="Shumway M."/>
            <person name="Koo H."/>
            <person name="Zhao Y."/>
            <person name="Holmes M."/>
            <person name="Miller J."/>
            <person name="Schatz M."/>
            <person name="Pop M."/>
            <person name="Pai G."/>
            <person name="Utterback T."/>
            <person name="Rogers Y.-H."/>
            <person name="Kravitz S."/>
            <person name="Fraser C.M."/>
        </authorList>
    </citation>
    <scope>NUCLEOTIDE SEQUENCE</scope>
    <source>
        <strain evidence="15">Liverpool</strain>
    </source>
</reference>
<reference evidence="15" key="3">
    <citation type="submission" date="2012-09" db="EMBL/GenBank/DDBJ databases">
        <authorList>
            <consortium name="VectorBase"/>
        </authorList>
    </citation>
    <scope>NUCLEOTIDE SEQUENCE</scope>
    <source>
        <strain evidence="15">Liverpool</strain>
    </source>
</reference>
<keyword evidence="6" id="KW-0963">Cytoplasm</keyword>
<comment type="function">
    <text evidence="11">Phosphatase that hydrolyzes imidodiphosphate, 3-phosphohistidine and 6-phospholysine. Has broad substrate specificity and can also hydrolyze inorganic diphosphate, but with lower efficiency.</text>
</comment>
<evidence type="ECO:0000256" key="14">
    <source>
        <dbReference type="ARBA" id="ARBA00047820"/>
    </source>
</evidence>
<accession>Q171D9</accession>
<dbReference type="OMA" id="RKPIESW"/>
<dbReference type="InterPro" id="IPR036412">
    <property type="entry name" value="HAD-like_sf"/>
</dbReference>
<dbReference type="EC" id="3.6.1.1" evidence="5"/>
<evidence type="ECO:0000256" key="1">
    <source>
        <dbReference type="ARBA" id="ARBA00001946"/>
    </source>
</evidence>
<dbReference type="PaxDb" id="7159-AAEL007677-PA"/>
<evidence type="ECO:0000256" key="8">
    <source>
        <dbReference type="ARBA" id="ARBA00022801"/>
    </source>
</evidence>
<dbReference type="Pfam" id="PF13242">
    <property type="entry name" value="Hydrolase_like"/>
    <property type="match status" value="1"/>
</dbReference>
<dbReference type="Proteomes" id="UP000682892">
    <property type="component" value="Chromosome 2"/>
</dbReference>
<dbReference type="PhylomeDB" id="Q171D9"/>
<dbReference type="HOGENOM" id="CLU_043473_4_0_1"/>
<dbReference type="GO" id="GO:0005634">
    <property type="term" value="C:nucleus"/>
    <property type="evidence" value="ECO:0007669"/>
    <property type="project" value="UniProtKB-SubCell"/>
</dbReference>
<dbReference type="VEuPathDB" id="VectorBase:AAEL007677"/>
<evidence type="ECO:0000256" key="13">
    <source>
        <dbReference type="ARBA" id="ARBA00039666"/>
    </source>
</evidence>
<comment type="catalytic activity">
    <reaction evidence="14">
        <text>diphosphate + H2O = 2 phosphate + H(+)</text>
        <dbReference type="Rhea" id="RHEA:24576"/>
        <dbReference type="ChEBI" id="CHEBI:15377"/>
        <dbReference type="ChEBI" id="CHEBI:15378"/>
        <dbReference type="ChEBI" id="CHEBI:33019"/>
        <dbReference type="ChEBI" id="CHEBI:43474"/>
        <dbReference type="EC" id="3.6.1.1"/>
    </reaction>
</comment>
<keyword evidence="8" id="KW-0378">Hydrolase</keyword>
<evidence type="ECO:0000313" key="15">
    <source>
        <dbReference type="EMBL" id="EAT40614.1"/>
    </source>
</evidence>
<reference evidence="15" key="2">
    <citation type="journal article" date="2007" name="Science">
        <title>Genome sequence of Aedes aegypti, a major arbovirus vector.</title>
        <authorList>
            <person name="Nene V."/>
            <person name="Wortman J.R."/>
            <person name="Lawson D."/>
            <person name="Haas B."/>
            <person name="Kodira C."/>
            <person name="Tu Z.J."/>
            <person name="Loftus B."/>
            <person name="Xi Z."/>
            <person name="Megy K."/>
            <person name="Grabherr M."/>
            <person name="Ren Q."/>
            <person name="Zdobnov E.M."/>
            <person name="Lobo N.F."/>
            <person name="Campbell K.S."/>
            <person name="Brown S.E."/>
            <person name="Bonaldo M.F."/>
            <person name="Zhu J."/>
            <person name="Sinkins S.P."/>
            <person name="Hogenkamp D.G."/>
            <person name="Amedeo P."/>
            <person name="Arensburger P."/>
            <person name="Atkinson P.W."/>
            <person name="Bidwell S."/>
            <person name="Biedler J."/>
            <person name="Birney E."/>
            <person name="Bruggner R.V."/>
            <person name="Costas J."/>
            <person name="Coy M.R."/>
            <person name="Crabtree J."/>
            <person name="Crawford M."/>
            <person name="Debruyn B."/>
            <person name="Decaprio D."/>
            <person name="Eiglmeier K."/>
            <person name="Eisenstadt E."/>
            <person name="El-Dorry H."/>
            <person name="Gelbart W.M."/>
            <person name="Gomes S.L."/>
            <person name="Hammond M."/>
            <person name="Hannick L.I."/>
            <person name="Hogan J.R."/>
            <person name="Holmes M.H."/>
            <person name="Jaffe D."/>
            <person name="Johnston J.S."/>
            <person name="Kennedy R.C."/>
            <person name="Koo H."/>
            <person name="Kravitz S."/>
            <person name="Kriventseva E.V."/>
            <person name="Kulp D."/>
            <person name="Labutti K."/>
            <person name="Lee E."/>
            <person name="Li S."/>
            <person name="Lovin D.D."/>
            <person name="Mao C."/>
            <person name="Mauceli E."/>
            <person name="Menck C.F."/>
            <person name="Miller J.R."/>
            <person name="Montgomery P."/>
            <person name="Mori A."/>
            <person name="Nascimento A.L."/>
            <person name="Naveira H.F."/>
            <person name="Nusbaum C."/>
            <person name="O'leary S."/>
            <person name="Orvis J."/>
            <person name="Pertea M."/>
            <person name="Quesneville H."/>
            <person name="Reidenbach K.R."/>
            <person name="Rogers Y.H."/>
            <person name="Roth C.W."/>
            <person name="Schneider J.R."/>
            <person name="Schatz M."/>
            <person name="Shumway M."/>
            <person name="Stanke M."/>
            <person name="Stinson E.O."/>
            <person name="Tubio J.M."/>
            <person name="Vanzee J.P."/>
            <person name="Verjovski-Almeida S."/>
            <person name="Werner D."/>
            <person name="White O."/>
            <person name="Wyder S."/>
            <person name="Zeng Q."/>
            <person name="Zhao Q."/>
            <person name="Zhao Y."/>
            <person name="Hill C.A."/>
            <person name="Raikhel A.S."/>
            <person name="Soares M.B."/>
            <person name="Knudson D.L."/>
            <person name="Lee N.H."/>
            <person name="Galagan J."/>
            <person name="Salzberg S.L."/>
            <person name="Paulsen I.T."/>
            <person name="Dimopoulos G."/>
            <person name="Collins F.H."/>
            <person name="Birren B."/>
            <person name="Fraser-Liggett C.M."/>
            <person name="Severson D.W."/>
        </authorList>
    </citation>
    <scope>NUCLEOTIDE SEQUENCE [LARGE SCALE GENOMIC DNA]</scope>
    <source>
        <strain evidence="15">Liverpool</strain>
    </source>
</reference>
<organism evidence="15 16">
    <name type="scientific">Aedes aegypti</name>
    <name type="common">Yellowfever mosquito</name>
    <name type="synonym">Culex aegypti</name>
    <dbReference type="NCBI Taxonomy" id="7159"/>
    <lineage>
        <taxon>Eukaryota</taxon>
        <taxon>Metazoa</taxon>
        <taxon>Ecdysozoa</taxon>
        <taxon>Arthropoda</taxon>
        <taxon>Hexapoda</taxon>
        <taxon>Insecta</taxon>
        <taxon>Pterygota</taxon>
        <taxon>Neoptera</taxon>
        <taxon>Endopterygota</taxon>
        <taxon>Diptera</taxon>
        <taxon>Nematocera</taxon>
        <taxon>Culicoidea</taxon>
        <taxon>Culicidae</taxon>
        <taxon>Culicinae</taxon>
        <taxon>Aedini</taxon>
        <taxon>Aedes</taxon>
        <taxon>Stegomyia</taxon>
    </lineage>
</organism>
<comment type="subcellular location">
    <subcellularLocation>
        <location evidence="3">Cytoplasm</location>
    </subcellularLocation>
    <subcellularLocation>
        <location evidence="2">Nucleus</location>
    </subcellularLocation>
</comment>
<dbReference type="SUPFAM" id="SSF56784">
    <property type="entry name" value="HAD-like"/>
    <property type="match status" value="1"/>
</dbReference>
<comment type="similarity">
    <text evidence="4">Belongs to the HAD-like hydrolase superfamily.</text>
</comment>
<keyword evidence="10" id="KW-0539">Nucleus</keyword>
<evidence type="ECO:0000256" key="6">
    <source>
        <dbReference type="ARBA" id="ARBA00022490"/>
    </source>
</evidence>
<dbReference type="EMBL" id="CH477458">
    <property type="protein sequence ID" value="EAT40614.1"/>
    <property type="molecule type" value="Genomic_DNA"/>
</dbReference>
<dbReference type="Gene3D" id="3.40.50.1000">
    <property type="entry name" value="HAD superfamily/HAD-like"/>
    <property type="match status" value="2"/>
</dbReference>
<dbReference type="GO" id="GO:0046872">
    <property type="term" value="F:metal ion binding"/>
    <property type="evidence" value="ECO:0007669"/>
    <property type="project" value="UniProtKB-KW"/>
</dbReference>
<evidence type="ECO:0000256" key="9">
    <source>
        <dbReference type="ARBA" id="ARBA00022842"/>
    </source>
</evidence>
<evidence type="ECO:0000256" key="12">
    <source>
        <dbReference type="ARBA" id="ARBA00039357"/>
    </source>
</evidence>
<dbReference type="PANTHER" id="PTHR19288">
    <property type="entry name" value="4-NITROPHENYLPHOSPHATASE-RELATED"/>
    <property type="match status" value="1"/>
</dbReference>
<dbReference type="GO" id="GO:0005737">
    <property type="term" value="C:cytoplasm"/>
    <property type="evidence" value="ECO:0007669"/>
    <property type="project" value="UniProtKB-SubCell"/>
</dbReference>
<keyword evidence="7" id="KW-0479">Metal-binding</keyword>
<evidence type="ECO:0000313" key="16">
    <source>
        <dbReference type="Proteomes" id="UP000682892"/>
    </source>
</evidence>
<dbReference type="PANTHER" id="PTHR19288:SF46">
    <property type="entry name" value="HALOACID DEHALOGENASE-LIKE HYDROLASE DOMAIN-CONTAINING PROTEIN 2"/>
    <property type="match status" value="1"/>
</dbReference>
<comment type="cofactor">
    <cofactor evidence="1">
        <name>Mg(2+)</name>
        <dbReference type="ChEBI" id="CHEBI:18420"/>
    </cofactor>
</comment>
<evidence type="ECO:0000256" key="5">
    <source>
        <dbReference type="ARBA" id="ARBA00012146"/>
    </source>
</evidence>
<dbReference type="GO" id="GO:0004427">
    <property type="term" value="F:inorganic diphosphate phosphatase activity"/>
    <property type="evidence" value="ECO:0007669"/>
    <property type="project" value="UniProtKB-EC"/>
</dbReference>
<sequence length="261" mass="28773">MIPIKAALIDLSGTLHVEDQPTDGAVEALKRLRQLGVSVKFVTNTTKESVSSLYARLVKIGFQLEQTEIYSSLTAASRFVQSNNLNPYYILTDDARKDFPANDSANEYDSVVVGLAPERFSYEYLNEAFRILHNSKGTARLVAIHEGKFYKTKDGISLGPGCFVKGLEYSTGLKSECIGKPNAYFFRSAMPDGLEPEECVMIGDDPNDDCLGAMAIGMRGFLVETGKFQPELYDKDALPKVSGIFKNFSAVVEHISKTLNQ</sequence>
<evidence type="ECO:0000256" key="2">
    <source>
        <dbReference type="ARBA" id="ARBA00004123"/>
    </source>
</evidence>
<dbReference type="OrthoDB" id="426235at2759"/>
<dbReference type="GO" id="GO:0016791">
    <property type="term" value="F:phosphatase activity"/>
    <property type="evidence" value="ECO:0007669"/>
    <property type="project" value="InterPro"/>
</dbReference>
<gene>
    <name evidence="15" type="ORF">AaeL_AAEL007677</name>
</gene>
<dbReference type="NCBIfam" id="TIGR01458">
    <property type="entry name" value="HAD-SF-IIA-hyp3"/>
    <property type="match status" value="1"/>
</dbReference>
<keyword evidence="9" id="KW-0460">Magnesium</keyword>
<evidence type="ECO:0000256" key="3">
    <source>
        <dbReference type="ARBA" id="ARBA00004496"/>
    </source>
</evidence>
<evidence type="ECO:0000256" key="7">
    <source>
        <dbReference type="ARBA" id="ARBA00022723"/>
    </source>
</evidence>
<proteinExistence type="inferred from homology"/>
<protein>
    <recommendedName>
        <fullName evidence="13">Haloacid dehalogenase-like hydrolase domain-containing protein 2</fullName>
        <ecNumber evidence="5">3.6.1.1</ecNumber>
    </recommendedName>
    <alternativeName>
        <fullName evidence="12">Phospholysine phosphohistidine inorganic pyrophosphate phosphatase</fullName>
    </alternativeName>
</protein>
<evidence type="ECO:0000256" key="11">
    <source>
        <dbReference type="ARBA" id="ARBA00037258"/>
    </source>
</evidence>
<dbReference type="STRING" id="7159.Q171D9"/>
<dbReference type="AlphaFoldDB" id="Q171D9"/>
<dbReference type="InterPro" id="IPR006357">
    <property type="entry name" value="HAD-SF_hydro_IIA"/>
</dbReference>
<dbReference type="Pfam" id="PF13344">
    <property type="entry name" value="Hydrolase_6"/>
    <property type="match status" value="1"/>
</dbReference>
<dbReference type="eggNOG" id="KOG3040">
    <property type="taxonomic scope" value="Eukaryota"/>
</dbReference>
<dbReference type="InterPro" id="IPR023214">
    <property type="entry name" value="HAD_sf"/>
</dbReference>
<evidence type="ECO:0000256" key="10">
    <source>
        <dbReference type="ARBA" id="ARBA00023242"/>
    </source>
</evidence>